<comment type="subcellular location">
    <subcellularLocation>
        <location evidence="1">Nucleus</location>
    </subcellularLocation>
</comment>
<dbReference type="Gene3D" id="2.20.25.80">
    <property type="entry name" value="WRKY domain"/>
    <property type="match status" value="1"/>
</dbReference>
<keyword evidence="7" id="KW-0539">Nucleus</keyword>
<feature type="domain" description="WRKY" evidence="9">
    <location>
        <begin position="440"/>
        <end position="502"/>
    </location>
</feature>
<dbReference type="GO" id="GO:0043565">
    <property type="term" value="F:sequence-specific DNA binding"/>
    <property type="evidence" value="ECO:0007669"/>
    <property type="project" value="InterPro"/>
</dbReference>
<dbReference type="PANTHER" id="PTHR12542">
    <property type="entry name" value="EXOCYST COMPLEX PROTEIN EXO70"/>
    <property type="match status" value="1"/>
</dbReference>
<dbReference type="Pfam" id="PF03081">
    <property type="entry name" value="Exo70_C"/>
    <property type="match status" value="3"/>
</dbReference>
<accession>A0A2Z6M369</accession>
<protein>
    <recommendedName>
        <fullName evidence="8">Exocyst subunit Exo70 family protein</fullName>
    </recommendedName>
</protein>
<dbReference type="SMART" id="SM00774">
    <property type="entry name" value="WRKY"/>
    <property type="match status" value="1"/>
</dbReference>
<organism evidence="10 11">
    <name type="scientific">Trifolium subterraneum</name>
    <name type="common">Subterranean clover</name>
    <dbReference type="NCBI Taxonomy" id="3900"/>
    <lineage>
        <taxon>Eukaryota</taxon>
        <taxon>Viridiplantae</taxon>
        <taxon>Streptophyta</taxon>
        <taxon>Embryophyta</taxon>
        <taxon>Tracheophyta</taxon>
        <taxon>Spermatophyta</taxon>
        <taxon>Magnoliopsida</taxon>
        <taxon>eudicotyledons</taxon>
        <taxon>Gunneridae</taxon>
        <taxon>Pentapetalae</taxon>
        <taxon>rosids</taxon>
        <taxon>fabids</taxon>
        <taxon>Fabales</taxon>
        <taxon>Fabaceae</taxon>
        <taxon>Papilionoideae</taxon>
        <taxon>50 kb inversion clade</taxon>
        <taxon>NPAAA clade</taxon>
        <taxon>Hologalegina</taxon>
        <taxon>IRL clade</taxon>
        <taxon>Trifolieae</taxon>
        <taxon>Trifolium</taxon>
    </lineage>
</organism>
<dbReference type="Proteomes" id="UP000242715">
    <property type="component" value="Unassembled WGS sequence"/>
</dbReference>
<keyword evidence="8" id="KW-0653">Protein transport</keyword>
<dbReference type="GO" id="GO:0015031">
    <property type="term" value="P:protein transport"/>
    <property type="evidence" value="ECO:0007669"/>
    <property type="project" value="UniProtKB-KW"/>
</dbReference>
<dbReference type="GO" id="GO:0003700">
    <property type="term" value="F:DNA-binding transcription factor activity"/>
    <property type="evidence" value="ECO:0007669"/>
    <property type="project" value="InterPro"/>
</dbReference>
<evidence type="ECO:0000313" key="10">
    <source>
        <dbReference type="EMBL" id="GAU13242.1"/>
    </source>
</evidence>
<dbReference type="PANTHER" id="PTHR12542:SF96">
    <property type="entry name" value="EXOCYST COMPLEX COMPONENT EXO70B1"/>
    <property type="match status" value="1"/>
</dbReference>
<keyword evidence="6" id="KW-0804">Transcription</keyword>
<evidence type="ECO:0000256" key="1">
    <source>
        <dbReference type="ARBA" id="ARBA00004123"/>
    </source>
</evidence>
<proteinExistence type="inferred from homology"/>
<comment type="similarity">
    <text evidence="2 8">Belongs to the EXO70 family.</text>
</comment>
<evidence type="ECO:0000259" key="9">
    <source>
        <dbReference type="PROSITE" id="PS50811"/>
    </source>
</evidence>
<dbReference type="GO" id="GO:0000145">
    <property type="term" value="C:exocyst"/>
    <property type="evidence" value="ECO:0007669"/>
    <property type="project" value="InterPro"/>
</dbReference>
<comment type="function">
    <text evidence="8">Component of the exocyst complex.</text>
</comment>
<evidence type="ECO:0000256" key="5">
    <source>
        <dbReference type="ARBA" id="ARBA00023125"/>
    </source>
</evidence>
<dbReference type="InterPro" id="IPR003657">
    <property type="entry name" value="WRKY_dom"/>
</dbReference>
<dbReference type="PROSITE" id="PS50811">
    <property type="entry name" value="WRKY"/>
    <property type="match status" value="1"/>
</dbReference>
<sequence length="771" mass="89092">MDSLQLDNTHVASASNSIDSPQLVISTDISSMMEKLRTCVKALQHQNSNLIQMLLAHVKKYVEEHSQLVETDPNFMIDALKPETIKELEETAKVMVSNGFEKDFSDVYNNCRRECLNECIKHRLFGLQKLNIDDVHNMPWKDLESEIERWIKAFNVALKILFPGEKRLCDSIFFGFSSIADFSFMEICKESTAELLNFADSVATGNHSPKHLFKMLEVFETLRDLIPEFEILFCDQYSVSLRNEAITIWKRLGEAIIGIFFELEDLINDSSLNLYDGRIIDTLEFDLNAMSGFYGGSSYGYVFLMNNDIYIVRMTKNNELGTLLSNDWIRKQALKIWHYNGEYTKSIGNLTRPLEQDLFRLKRYGGDVQQLLYNTQQIGEIDEGNLEGFEGSKGYKGDVQEIEESSPSQPQKRKKDPVMKTIVISLAPQFENAYKILPPEDGFTWRKYSKNEILGFKYPRSYYKCSYAKLHACRAKKEVQQLGNNPNVFEVRYHGGHSCGMSLKTPARQLANTTMDMIQTNMPPLSTSYSRWISPIIPAQSINNIPEAKLPAPADGRHHTMMDNVASYFDSAIRSQQIRVANGVGEFSYSAEMDLLESILASKSLKYVDTSLRHFFMMNNWRYLEVTNKIMKLEPISGDAWLQRNRAKVQQNLELYQRESWDKVFEFLKLDIMNDSMEINCAIDLMKEKLSLFNMNFTETCRIQCTWSVHDEKLRKEIIGSLKNTLLPAYGIFIGKFQDFLKDNAYEYIEYGMFDIHDILDNLFLGNKKYR</sequence>
<keyword evidence="4" id="KW-0805">Transcription regulation</keyword>
<dbReference type="Gene3D" id="1.20.1280.170">
    <property type="entry name" value="Exocyst complex component Exo70"/>
    <property type="match status" value="3"/>
</dbReference>
<keyword evidence="5" id="KW-0238">DNA-binding</keyword>
<reference evidence="11" key="1">
    <citation type="journal article" date="2017" name="Front. Plant Sci.">
        <title>Climate Clever Clovers: New Paradigm to Reduce the Environmental Footprint of Ruminants by Breeding Low Methanogenic Forages Utilizing Haplotype Variation.</title>
        <authorList>
            <person name="Kaur P."/>
            <person name="Appels R."/>
            <person name="Bayer P.E."/>
            <person name="Keeble-Gagnere G."/>
            <person name="Wang J."/>
            <person name="Hirakawa H."/>
            <person name="Shirasawa K."/>
            <person name="Vercoe P."/>
            <person name="Stefanova K."/>
            <person name="Durmic Z."/>
            <person name="Nichols P."/>
            <person name="Revell C."/>
            <person name="Isobe S.N."/>
            <person name="Edwards D."/>
            <person name="Erskine W."/>
        </authorList>
    </citation>
    <scope>NUCLEOTIDE SEQUENCE [LARGE SCALE GENOMIC DNA]</scope>
    <source>
        <strain evidence="11">cv. Daliak</strain>
    </source>
</reference>
<dbReference type="InterPro" id="IPR004140">
    <property type="entry name" value="Exo70"/>
</dbReference>
<dbReference type="InterPro" id="IPR036576">
    <property type="entry name" value="WRKY_dom_sf"/>
</dbReference>
<keyword evidence="11" id="KW-1185">Reference proteome</keyword>
<name>A0A2Z6M369_TRISU</name>
<dbReference type="GO" id="GO:0005634">
    <property type="term" value="C:nucleus"/>
    <property type="evidence" value="ECO:0007669"/>
    <property type="project" value="UniProtKB-SubCell"/>
</dbReference>
<dbReference type="SUPFAM" id="SSF74788">
    <property type="entry name" value="Cullin repeat-like"/>
    <property type="match status" value="2"/>
</dbReference>
<dbReference type="AlphaFoldDB" id="A0A2Z6M369"/>
<dbReference type="InterPro" id="IPR046364">
    <property type="entry name" value="Exo70_C"/>
</dbReference>
<gene>
    <name evidence="10" type="ORF">TSUD_246120</name>
</gene>
<dbReference type="InterPro" id="IPR016159">
    <property type="entry name" value="Cullin_repeat-like_dom_sf"/>
</dbReference>
<dbReference type="GO" id="GO:0006887">
    <property type="term" value="P:exocytosis"/>
    <property type="evidence" value="ECO:0007669"/>
    <property type="project" value="UniProtKB-KW"/>
</dbReference>
<evidence type="ECO:0000256" key="2">
    <source>
        <dbReference type="ARBA" id="ARBA00006756"/>
    </source>
</evidence>
<evidence type="ECO:0000256" key="7">
    <source>
        <dbReference type="ARBA" id="ARBA00023242"/>
    </source>
</evidence>
<dbReference type="EMBL" id="DF973134">
    <property type="protein sequence ID" value="GAU13242.1"/>
    <property type="molecule type" value="Genomic_DNA"/>
</dbReference>
<evidence type="ECO:0000256" key="6">
    <source>
        <dbReference type="ARBA" id="ARBA00023163"/>
    </source>
</evidence>
<evidence type="ECO:0000313" key="11">
    <source>
        <dbReference type="Proteomes" id="UP000242715"/>
    </source>
</evidence>
<dbReference type="Pfam" id="PF03106">
    <property type="entry name" value="WRKY"/>
    <property type="match status" value="1"/>
</dbReference>
<evidence type="ECO:0000256" key="3">
    <source>
        <dbReference type="ARBA" id="ARBA00022448"/>
    </source>
</evidence>
<evidence type="ECO:0000256" key="4">
    <source>
        <dbReference type="ARBA" id="ARBA00023015"/>
    </source>
</evidence>
<dbReference type="GO" id="GO:0005546">
    <property type="term" value="F:phosphatidylinositol-4,5-bisphosphate binding"/>
    <property type="evidence" value="ECO:0007669"/>
    <property type="project" value="InterPro"/>
</dbReference>
<keyword evidence="8" id="KW-0268">Exocytosis</keyword>
<dbReference type="SUPFAM" id="SSF118290">
    <property type="entry name" value="WRKY DNA-binding domain"/>
    <property type="match status" value="1"/>
</dbReference>
<keyword evidence="3 8" id="KW-0813">Transport</keyword>
<dbReference type="OrthoDB" id="1395988at2759"/>
<evidence type="ECO:0000256" key="8">
    <source>
        <dbReference type="RuleBase" id="RU365026"/>
    </source>
</evidence>